<comment type="caution">
    <text evidence="2">The sequence shown here is derived from an EMBL/GenBank/DDBJ whole genome shotgun (WGS) entry which is preliminary data.</text>
</comment>
<evidence type="ECO:0000256" key="1">
    <source>
        <dbReference type="SAM" id="MobiDB-lite"/>
    </source>
</evidence>
<evidence type="ECO:0000313" key="2">
    <source>
        <dbReference type="EMBL" id="KAF3041297.1"/>
    </source>
</evidence>
<organism evidence="2 3">
    <name type="scientific">Didymella heteroderae</name>
    <dbReference type="NCBI Taxonomy" id="1769908"/>
    <lineage>
        <taxon>Eukaryota</taxon>
        <taxon>Fungi</taxon>
        <taxon>Dikarya</taxon>
        <taxon>Ascomycota</taxon>
        <taxon>Pezizomycotina</taxon>
        <taxon>Dothideomycetes</taxon>
        <taxon>Pleosporomycetidae</taxon>
        <taxon>Pleosporales</taxon>
        <taxon>Pleosporineae</taxon>
        <taxon>Didymellaceae</taxon>
        <taxon>Didymella</taxon>
    </lineage>
</organism>
<dbReference type="EMBL" id="SWKV01000021">
    <property type="protein sequence ID" value="KAF3041297.1"/>
    <property type="molecule type" value="Genomic_DNA"/>
</dbReference>
<dbReference type="Proteomes" id="UP000758155">
    <property type="component" value="Unassembled WGS sequence"/>
</dbReference>
<keyword evidence="3" id="KW-1185">Reference proteome</keyword>
<accession>A0A9P5C2H4</accession>
<protein>
    <submittedName>
        <fullName evidence="2">Uncharacterized protein</fullName>
    </submittedName>
</protein>
<gene>
    <name evidence="2" type="ORF">E8E12_004111</name>
</gene>
<dbReference type="AlphaFoldDB" id="A0A9P5C2H4"/>
<reference evidence="2" key="1">
    <citation type="submission" date="2019-04" db="EMBL/GenBank/DDBJ databases">
        <title>Sequencing of skin fungus with MAO and IRED activity.</title>
        <authorList>
            <person name="Marsaioli A.J."/>
            <person name="Bonatto J.M.C."/>
            <person name="Reis Junior O."/>
        </authorList>
    </citation>
    <scope>NUCLEOTIDE SEQUENCE</scope>
    <source>
        <strain evidence="2">28M1</strain>
    </source>
</reference>
<name>A0A9P5C2H4_9PLEO</name>
<sequence length="80" mass="8723">MATQYAPVDKNVDTAYAPQQPPMSYAPQGQVPTDEAYKSTNPNMDWNAQIAETDGEVKHERSCDPFAGCCTIPELPSCSL</sequence>
<proteinExistence type="predicted"/>
<evidence type="ECO:0000313" key="3">
    <source>
        <dbReference type="Proteomes" id="UP000758155"/>
    </source>
</evidence>
<feature type="region of interest" description="Disordered" evidence="1">
    <location>
        <begin position="1"/>
        <end position="42"/>
    </location>
</feature>